<dbReference type="RefSeq" id="WP_142820903.1">
    <property type="nucleotide sequence ID" value="NZ_CP035503.1"/>
</dbReference>
<dbReference type="OrthoDB" id="8907926at2"/>
<keyword evidence="2" id="KW-0418">Kinase</keyword>
<evidence type="ECO:0000313" key="2">
    <source>
        <dbReference type="EMBL" id="QDL39435.1"/>
    </source>
</evidence>
<reference evidence="2 3" key="1">
    <citation type="submission" date="2019-01" db="EMBL/GenBank/DDBJ databases">
        <title>Genomic insights into a novel species Rhodoferax sp.</title>
        <authorList>
            <person name="Jin L."/>
        </authorList>
    </citation>
    <scope>NUCLEOTIDE SEQUENCE [LARGE SCALE GENOMIC DNA]</scope>
    <source>
        <strain evidence="2 3">CHu59-6-5</strain>
    </source>
</reference>
<dbReference type="EMBL" id="CP035503">
    <property type="protein sequence ID" value="QDL39435.1"/>
    <property type="molecule type" value="Genomic_DNA"/>
</dbReference>
<dbReference type="AlphaFoldDB" id="A0A515DG91"/>
<organism evidence="2 3">
    <name type="scientific">Rhodoferax sediminis</name>
    <dbReference type="NCBI Taxonomy" id="2509614"/>
    <lineage>
        <taxon>Bacteria</taxon>
        <taxon>Pseudomonadati</taxon>
        <taxon>Pseudomonadota</taxon>
        <taxon>Betaproteobacteria</taxon>
        <taxon>Burkholderiales</taxon>
        <taxon>Comamonadaceae</taxon>
        <taxon>Rhodoferax</taxon>
    </lineage>
</organism>
<keyword evidence="1" id="KW-1133">Transmembrane helix</keyword>
<keyword evidence="3" id="KW-1185">Reference proteome</keyword>
<name>A0A515DG91_9BURK</name>
<dbReference type="GO" id="GO:0016301">
    <property type="term" value="F:kinase activity"/>
    <property type="evidence" value="ECO:0007669"/>
    <property type="project" value="UniProtKB-KW"/>
</dbReference>
<gene>
    <name evidence="2" type="ORF">EUB48_20485</name>
</gene>
<feature type="transmembrane region" description="Helical" evidence="1">
    <location>
        <begin position="22"/>
        <end position="41"/>
    </location>
</feature>
<proteinExistence type="predicted"/>
<protein>
    <submittedName>
        <fullName evidence="2">Glycerate kinase</fullName>
    </submittedName>
</protein>
<evidence type="ECO:0000313" key="3">
    <source>
        <dbReference type="Proteomes" id="UP000316798"/>
    </source>
</evidence>
<keyword evidence="1" id="KW-0472">Membrane</keyword>
<keyword evidence="1" id="KW-0812">Transmembrane</keyword>
<keyword evidence="2" id="KW-0808">Transferase</keyword>
<dbReference type="KEGG" id="rhf:EUB48_20485"/>
<dbReference type="Proteomes" id="UP000316798">
    <property type="component" value="Chromosome"/>
</dbReference>
<accession>A0A515DG91</accession>
<evidence type="ECO:0000256" key="1">
    <source>
        <dbReference type="SAM" id="Phobius"/>
    </source>
</evidence>
<sequence>MNFQRILIPVAGVVLVAAAYRFYGWAGVAIATGALVMWLLLHFNRVMQVLKRAANQPVGYVGSAVMLNAKLKPGATLLHVVAMTRALGALQSPKDTQPELYRWTDGTHSHVTCEFHNGKLKKWDLVRPVRDDETPTDAAAGPAP</sequence>